<dbReference type="AlphaFoldDB" id="A0A3S5AZB6"/>
<evidence type="ECO:0000313" key="1">
    <source>
        <dbReference type="EMBL" id="VEL08845.1"/>
    </source>
</evidence>
<organism evidence="1 2">
    <name type="scientific">Protopolystoma xenopodis</name>
    <dbReference type="NCBI Taxonomy" id="117903"/>
    <lineage>
        <taxon>Eukaryota</taxon>
        <taxon>Metazoa</taxon>
        <taxon>Spiralia</taxon>
        <taxon>Lophotrochozoa</taxon>
        <taxon>Platyhelminthes</taxon>
        <taxon>Monogenea</taxon>
        <taxon>Polyopisthocotylea</taxon>
        <taxon>Polystomatidea</taxon>
        <taxon>Polystomatidae</taxon>
        <taxon>Protopolystoma</taxon>
    </lineage>
</organism>
<keyword evidence="2" id="KW-1185">Reference proteome</keyword>
<evidence type="ECO:0000313" key="2">
    <source>
        <dbReference type="Proteomes" id="UP000784294"/>
    </source>
</evidence>
<dbReference type="EMBL" id="CAAALY010004874">
    <property type="protein sequence ID" value="VEL08845.1"/>
    <property type="molecule type" value="Genomic_DNA"/>
</dbReference>
<comment type="caution">
    <text evidence="1">The sequence shown here is derived from an EMBL/GenBank/DDBJ whole genome shotgun (WGS) entry which is preliminary data.</text>
</comment>
<protein>
    <submittedName>
        <fullName evidence="1">Uncharacterized protein</fullName>
    </submittedName>
</protein>
<name>A0A3S5AZB6_9PLAT</name>
<dbReference type="Proteomes" id="UP000784294">
    <property type="component" value="Unassembled WGS sequence"/>
</dbReference>
<reference evidence="1" key="1">
    <citation type="submission" date="2018-11" db="EMBL/GenBank/DDBJ databases">
        <authorList>
            <consortium name="Pathogen Informatics"/>
        </authorList>
    </citation>
    <scope>NUCLEOTIDE SEQUENCE</scope>
</reference>
<accession>A0A3S5AZB6</accession>
<sequence>MFRLLLRCYRTPPLQSFTQVQPFAVHCAAISTAKSCIPSNLIQDESQSVPKPPSEVDATANALVSAVPERRLAVLSSVVLFTHEAVIMPPPLIGPISVASCGNLCKPGLCLPNPPAQYRQAVVANGKVIFGPSVWPKRLPVRCRRDAKMAGRHTQVTQCDSHSSQIPALWTTWCPSDSKMCPQVN</sequence>
<proteinExistence type="predicted"/>
<gene>
    <name evidence="1" type="ORF">PXEA_LOCUS2285</name>
</gene>